<dbReference type="SUPFAM" id="SSF109604">
    <property type="entry name" value="HD-domain/PDEase-like"/>
    <property type="match status" value="1"/>
</dbReference>
<feature type="domain" description="HD/PDEase" evidence="1">
    <location>
        <begin position="16"/>
        <end position="191"/>
    </location>
</feature>
<protein>
    <submittedName>
        <fullName evidence="2">HD phosphohydrolase</fullName>
    </submittedName>
</protein>
<organism evidence="2">
    <name type="scientific">Edafosvirus sp</name>
    <dbReference type="NCBI Taxonomy" id="2487765"/>
    <lineage>
        <taxon>Viruses</taxon>
        <taxon>Varidnaviria</taxon>
        <taxon>Bamfordvirae</taxon>
        <taxon>Nucleocytoviricota</taxon>
        <taxon>Megaviricetes</taxon>
        <taxon>Imitervirales</taxon>
        <taxon>Mimiviridae</taxon>
        <taxon>Klosneuvirinae</taxon>
    </lineage>
</organism>
<name>A0A3G4ZXV9_9VIRU</name>
<dbReference type="InterPro" id="IPR006674">
    <property type="entry name" value="HD_domain"/>
</dbReference>
<dbReference type="InterPro" id="IPR003607">
    <property type="entry name" value="HD/PDEase_dom"/>
</dbReference>
<gene>
    <name evidence="2" type="ORF">Edafosvirus38_1</name>
</gene>
<feature type="non-terminal residue" evidence="2">
    <location>
        <position position="1"/>
    </location>
</feature>
<dbReference type="SMART" id="SM00471">
    <property type="entry name" value="HDc"/>
    <property type="match status" value="1"/>
</dbReference>
<dbReference type="PANTHER" id="PTHR11373">
    <property type="entry name" value="DEOXYNUCLEOSIDE TRIPHOSPHATE TRIPHOSPHOHYDROLASE"/>
    <property type="match status" value="1"/>
</dbReference>
<dbReference type="GO" id="GO:0008832">
    <property type="term" value="F:dGTPase activity"/>
    <property type="evidence" value="ECO:0007669"/>
    <property type="project" value="TreeGrafter"/>
</dbReference>
<sequence length="411" mass="48164">RKLHQLGTCLYVFQNATHTRFEHSIGTYHMANKILKCIKERTPKENINKWLSDVPELKNYFKKKYNGEYQNICMLDDYICELVKIAALCHDLGHGPFSHVFDDVFIPSVKKVLSPMDTHETRSGIILEKIIKNDILLSTLIGDDEIQFIKNLIDPKSNNVGFIYQIVSNHYNSMDVDKCDYITRDIYMLGLPYGIDFSRLINEVYVINNIICYPKQIYYEIACLFETRYRLHKQIYCHKTVIATQYMINEIMILMNPILKLSDSVNDMDKFCMLTDDYILTSIELLRNMKTFGLLNDNIEKAYQLLNMINKREIYAQIDSYVSDKKLDINKKDFADVADVNLDKIIIYTNKIGFVSGNKKYPLDNIHFYETKLLNHLETPKLLSLEKNMVSLLIPETYQEYITIKINLIQI</sequence>
<dbReference type="Gene3D" id="1.10.3210.10">
    <property type="entry name" value="Hypothetical protein af1432"/>
    <property type="match status" value="1"/>
</dbReference>
<dbReference type="CDD" id="cd00077">
    <property type="entry name" value="HDc"/>
    <property type="match status" value="1"/>
</dbReference>
<proteinExistence type="predicted"/>
<dbReference type="InterPro" id="IPR050135">
    <property type="entry name" value="dGTPase-like"/>
</dbReference>
<dbReference type="Pfam" id="PF01966">
    <property type="entry name" value="HD"/>
    <property type="match status" value="1"/>
</dbReference>
<reference evidence="2" key="1">
    <citation type="submission" date="2018-10" db="EMBL/GenBank/DDBJ databases">
        <title>Hidden diversity of soil giant viruses.</title>
        <authorList>
            <person name="Schulz F."/>
            <person name="Alteio L."/>
            <person name="Goudeau D."/>
            <person name="Ryan E.M."/>
            <person name="Malmstrom R.R."/>
            <person name="Blanchard J."/>
            <person name="Woyke T."/>
        </authorList>
    </citation>
    <scope>NUCLEOTIDE SEQUENCE</scope>
    <source>
        <strain evidence="2">EDV1</strain>
    </source>
</reference>
<dbReference type="EMBL" id="MK072103">
    <property type="protein sequence ID" value="AYV78841.1"/>
    <property type="molecule type" value="Genomic_DNA"/>
</dbReference>
<dbReference type="GO" id="GO:0006203">
    <property type="term" value="P:dGTP catabolic process"/>
    <property type="evidence" value="ECO:0007669"/>
    <property type="project" value="TreeGrafter"/>
</dbReference>
<evidence type="ECO:0000313" key="2">
    <source>
        <dbReference type="EMBL" id="AYV78841.1"/>
    </source>
</evidence>
<keyword evidence="2" id="KW-0378">Hydrolase</keyword>
<accession>A0A3G4ZXV9</accession>
<dbReference type="PANTHER" id="PTHR11373:SF4">
    <property type="entry name" value="DEOXYNUCLEOSIDE TRIPHOSPHATE TRIPHOSPHOHYDROLASE SAMHD1"/>
    <property type="match status" value="1"/>
</dbReference>
<evidence type="ECO:0000259" key="1">
    <source>
        <dbReference type="SMART" id="SM00471"/>
    </source>
</evidence>